<keyword evidence="3" id="KW-1185">Reference proteome</keyword>
<proteinExistence type="predicted"/>
<accession>A0A016T8V4</accession>
<protein>
    <submittedName>
        <fullName evidence="2">Uncharacterized protein</fullName>
    </submittedName>
</protein>
<dbReference type="AlphaFoldDB" id="A0A016T8V4"/>
<sequence length="121" mass="14048">MLSPHPSLRSRRDGAVAQSAYLFEKGCSSTFSEAALESKAMECRGIYLVLFIYSLYSVNVLQKIIEGSRQSVVYVYLLFFLLYIFSLFKETIDDNFDASEYMKFWNPEEPEEKPKKAQKMK</sequence>
<keyword evidence="1" id="KW-0472">Membrane</keyword>
<organism evidence="2 3">
    <name type="scientific">Ancylostoma ceylanicum</name>
    <dbReference type="NCBI Taxonomy" id="53326"/>
    <lineage>
        <taxon>Eukaryota</taxon>
        <taxon>Metazoa</taxon>
        <taxon>Ecdysozoa</taxon>
        <taxon>Nematoda</taxon>
        <taxon>Chromadorea</taxon>
        <taxon>Rhabditida</taxon>
        <taxon>Rhabditina</taxon>
        <taxon>Rhabditomorpha</taxon>
        <taxon>Strongyloidea</taxon>
        <taxon>Ancylostomatidae</taxon>
        <taxon>Ancylostomatinae</taxon>
        <taxon>Ancylostoma</taxon>
    </lineage>
</organism>
<evidence type="ECO:0000313" key="2">
    <source>
        <dbReference type="EMBL" id="EYB99418.1"/>
    </source>
</evidence>
<feature type="transmembrane region" description="Helical" evidence="1">
    <location>
        <begin position="71"/>
        <end position="88"/>
    </location>
</feature>
<reference evidence="3" key="1">
    <citation type="journal article" date="2015" name="Nat. Genet.">
        <title>The genome and transcriptome of the zoonotic hookworm Ancylostoma ceylanicum identify infection-specific gene families.</title>
        <authorList>
            <person name="Schwarz E.M."/>
            <person name="Hu Y."/>
            <person name="Antoshechkin I."/>
            <person name="Miller M.M."/>
            <person name="Sternberg P.W."/>
            <person name="Aroian R.V."/>
        </authorList>
    </citation>
    <scope>NUCLEOTIDE SEQUENCE</scope>
    <source>
        <strain evidence="3">HY135</strain>
    </source>
</reference>
<gene>
    <name evidence="2" type="primary">Acey_s0122.g1041</name>
    <name evidence="2" type="ORF">Y032_0122g1041</name>
</gene>
<dbReference type="Proteomes" id="UP000024635">
    <property type="component" value="Unassembled WGS sequence"/>
</dbReference>
<evidence type="ECO:0000256" key="1">
    <source>
        <dbReference type="SAM" id="Phobius"/>
    </source>
</evidence>
<keyword evidence="1" id="KW-1133">Transmembrane helix</keyword>
<comment type="caution">
    <text evidence="2">The sequence shown here is derived from an EMBL/GenBank/DDBJ whole genome shotgun (WGS) entry which is preliminary data.</text>
</comment>
<feature type="transmembrane region" description="Helical" evidence="1">
    <location>
        <begin position="46"/>
        <end position="65"/>
    </location>
</feature>
<keyword evidence="1" id="KW-0812">Transmembrane</keyword>
<evidence type="ECO:0000313" key="3">
    <source>
        <dbReference type="Proteomes" id="UP000024635"/>
    </source>
</evidence>
<name>A0A016T8V4_9BILA</name>
<dbReference type="EMBL" id="JARK01001458">
    <property type="protein sequence ID" value="EYB99418.1"/>
    <property type="molecule type" value="Genomic_DNA"/>
</dbReference>